<dbReference type="GO" id="GO:0016020">
    <property type="term" value="C:membrane"/>
    <property type="evidence" value="ECO:0007669"/>
    <property type="project" value="TreeGrafter"/>
</dbReference>
<feature type="compositionally biased region" description="Basic and acidic residues" evidence="1">
    <location>
        <begin position="23"/>
        <end position="47"/>
    </location>
</feature>
<evidence type="ECO:0000259" key="2">
    <source>
        <dbReference type="Pfam" id="PF12697"/>
    </source>
</evidence>
<dbReference type="KEGG" id="huw:FPZ11_07055"/>
<feature type="domain" description="AB hydrolase-1" evidence="2">
    <location>
        <begin position="91"/>
        <end position="325"/>
    </location>
</feature>
<keyword evidence="3" id="KW-0378">Hydrolase</keyword>
<dbReference type="AlphaFoldDB" id="A0A5B8M442"/>
<dbReference type="PANTHER" id="PTHR43798:SF33">
    <property type="entry name" value="HYDROLASE, PUTATIVE (AFU_ORTHOLOGUE AFUA_2G14860)-RELATED"/>
    <property type="match status" value="1"/>
</dbReference>
<keyword evidence="4" id="KW-1185">Reference proteome</keyword>
<feature type="compositionally biased region" description="Low complexity" evidence="1">
    <location>
        <begin position="1"/>
        <end position="20"/>
    </location>
</feature>
<gene>
    <name evidence="3" type="ORF">FPZ11_07055</name>
</gene>
<dbReference type="OrthoDB" id="3211023at2"/>
<dbReference type="Proteomes" id="UP000320216">
    <property type="component" value="Chromosome"/>
</dbReference>
<dbReference type="InterPro" id="IPR050266">
    <property type="entry name" value="AB_hydrolase_sf"/>
</dbReference>
<dbReference type="Gene3D" id="3.40.50.1820">
    <property type="entry name" value="alpha/beta hydrolase"/>
    <property type="match status" value="1"/>
</dbReference>
<reference evidence="3 4" key="1">
    <citation type="submission" date="2019-07" db="EMBL/GenBank/DDBJ databases">
        <title>Full genome sequence of Humibacter sp. WJ7-1.</title>
        <authorList>
            <person name="Im W.-T."/>
        </authorList>
    </citation>
    <scope>NUCLEOTIDE SEQUENCE [LARGE SCALE GENOMIC DNA]</scope>
    <source>
        <strain evidence="3 4">WJ7-1</strain>
    </source>
</reference>
<dbReference type="GO" id="GO:0016787">
    <property type="term" value="F:hydrolase activity"/>
    <property type="evidence" value="ECO:0007669"/>
    <property type="project" value="UniProtKB-KW"/>
</dbReference>
<dbReference type="EMBL" id="CP042305">
    <property type="protein sequence ID" value="QDZ14545.1"/>
    <property type="molecule type" value="Genomic_DNA"/>
</dbReference>
<sequence length="333" mass="35575">MGGVRRLLAAAHRAPAAPAGGRRRTECVHHAGRGDGVRGDDGRTDPERRLDASLRVADWAAAPSGAVRDTVAAPSGVLARLSLGPADGSRVLLVPGATGSKEDFGLMLPLLTDAGYRAESYDLAGQYESHAAGPENLHPPLDRYTLELFVDDLLAVIRAGSAPVHLLGYSFAGTVASVVAARHPELVESLTLMSSPPLAGQSFRGFKVLGPFSGPMSAHVGAGLLIWGVRMNFNRSPRERLAFVRERFALTRRSSVDDIIELMKHVPDLDAELRASGVPVLIAVGKGDIWPVAAHRAYAERIRANIVVFDTGHTPNETAPHQLTAALLEHFRR</sequence>
<dbReference type="InterPro" id="IPR029058">
    <property type="entry name" value="AB_hydrolase_fold"/>
</dbReference>
<evidence type="ECO:0000313" key="4">
    <source>
        <dbReference type="Proteomes" id="UP000320216"/>
    </source>
</evidence>
<evidence type="ECO:0000256" key="1">
    <source>
        <dbReference type="SAM" id="MobiDB-lite"/>
    </source>
</evidence>
<organism evidence="3 4">
    <name type="scientific">Humibacter ginsenosidimutans</name>
    <dbReference type="NCBI Taxonomy" id="2599293"/>
    <lineage>
        <taxon>Bacteria</taxon>
        <taxon>Bacillati</taxon>
        <taxon>Actinomycetota</taxon>
        <taxon>Actinomycetes</taxon>
        <taxon>Micrococcales</taxon>
        <taxon>Microbacteriaceae</taxon>
        <taxon>Humibacter</taxon>
    </lineage>
</organism>
<evidence type="ECO:0000313" key="3">
    <source>
        <dbReference type="EMBL" id="QDZ14545.1"/>
    </source>
</evidence>
<dbReference type="PANTHER" id="PTHR43798">
    <property type="entry name" value="MONOACYLGLYCEROL LIPASE"/>
    <property type="match status" value="1"/>
</dbReference>
<feature type="region of interest" description="Disordered" evidence="1">
    <location>
        <begin position="1"/>
        <end position="47"/>
    </location>
</feature>
<dbReference type="SUPFAM" id="SSF53474">
    <property type="entry name" value="alpha/beta-Hydrolases"/>
    <property type="match status" value="1"/>
</dbReference>
<protein>
    <submittedName>
        <fullName evidence="3">Alpha/beta hydrolase</fullName>
    </submittedName>
</protein>
<accession>A0A5B8M442</accession>
<proteinExistence type="predicted"/>
<dbReference type="Pfam" id="PF12697">
    <property type="entry name" value="Abhydrolase_6"/>
    <property type="match status" value="1"/>
</dbReference>
<dbReference type="InterPro" id="IPR000073">
    <property type="entry name" value="AB_hydrolase_1"/>
</dbReference>
<name>A0A5B8M442_9MICO</name>